<keyword evidence="2" id="KW-0614">Plasmid</keyword>
<evidence type="ECO:0000313" key="2">
    <source>
        <dbReference type="EMBL" id="BDH80231.1"/>
    </source>
</evidence>
<proteinExistence type="predicted"/>
<accession>A0ABM7YFC3</accession>
<keyword evidence="3" id="KW-1185">Reference proteome</keyword>
<protein>
    <submittedName>
        <fullName evidence="2">Uncharacterized protein</fullName>
    </submittedName>
</protein>
<name>A0ABM7YFC3_9EURY</name>
<sequence length="61" mass="7032">MILINRGPYKEIRTLRTRPSHNSFSGPPLLFFSSHKTPQSHIIHRHKENITPLGRPSHPTP</sequence>
<dbReference type="EMBL" id="AP025699">
    <property type="protein sequence ID" value="BDH80231.1"/>
    <property type="molecule type" value="Genomic_DNA"/>
</dbReference>
<evidence type="ECO:0000313" key="3">
    <source>
        <dbReference type="Proteomes" id="UP000831817"/>
    </source>
</evidence>
<dbReference type="Proteomes" id="UP000831817">
    <property type="component" value="Plasmid pRMAS01"/>
</dbReference>
<feature type="region of interest" description="Disordered" evidence="1">
    <location>
        <begin position="37"/>
        <end position="61"/>
    </location>
</feature>
<geneLocation type="plasmid" evidence="2 3">
    <name>pRMAS01</name>
</geneLocation>
<evidence type="ECO:0000256" key="1">
    <source>
        <dbReference type="SAM" id="MobiDB-lite"/>
    </source>
</evidence>
<reference evidence="2 3" key="1">
    <citation type="submission" date="2022-04" db="EMBL/GenBank/DDBJ databases">
        <title>Complete genome of Methanothermobacter tenebrarum strain RMAS.</title>
        <authorList>
            <person name="Nakamura K."/>
            <person name="Oshima K."/>
            <person name="Hattori M."/>
            <person name="Kamagata Y."/>
            <person name="Takamizawa K."/>
        </authorList>
    </citation>
    <scope>NUCLEOTIDE SEQUENCE [LARGE SCALE GENOMIC DNA]</scope>
    <source>
        <strain evidence="2 3">RMAS</strain>
        <plasmid evidence="2 3">pRMAS01</plasmid>
    </source>
</reference>
<organism evidence="2 3">
    <name type="scientific">Methanothermobacter tenebrarum</name>
    <dbReference type="NCBI Taxonomy" id="680118"/>
    <lineage>
        <taxon>Archaea</taxon>
        <taxon>Methanobacteriati</taxon>
        <taxon>Methanobacteriota</taxon>
        <taxon>Methanomada group</taxon>
        <taxon>Methanobacteria</taxon>
        <taxon>Methanobacteriales</taxon>
        <taxon>Methanobacteriaceae</taxon>
        <taxon>Methanothermobacter</taxon>
    </lineage>
</organism>
<gene>
    <name evidence="2" type="ORF">MTTB_p110</name>
</gene>